<evidence type="ECO:0000256" key="4">
    <source>
        <dbReference type="ARBA" id="ARBA00022679"/>
    </source>
</evidence>
<sequence length="358" mass="40707">MSMLVRLYKSQLADALQTVAKAVERKASAFYLQAVKLTFEKDYLTMRATNLERFLTVKVPLEPIGLFIEPKTVHVDGTKFAKFVKELDEEILLAPEDTYLEVKSGRAKAKFLVISEADLPEFPEPVYDLEFDARLLLEAVEKVGFAISKETDNLKCLLIDGKGDYINFVGSDGYRLVIYKYPTSFDKRFRLHVSGLAVLKDLLDEVDTVKLGTTENMNFVATELWELALRDIEGDYPDYEAVIPSDWTYKAVFYADDMEKALRKLLVLGKDAIGVEMFVNSRELTLKTQSPDYGEIEVGVPVVEASGYEMQIAFNGKYLKQFIDNAEGKVEMRLVDAESPMVFENGEDYMYVLMPMRL</sequence>
<dbReference type="InterPro" id="IPR001001">
    <property type="entry name" value="DNA_polIII_beta"/>
</dbReference>
<dbReference type="Gene3D" id="3.70.10.10">
    <property type="match status" value="1"/>
</dbReference>
<accession>A0A5Q0TWW1</accession>
<dbReference type="PANTHER" id="PTHR30478:SF0">
    <property type="entry name" value="BETA SLIDING CLAMP"/>
    <property type="match status" value="1"/>
</dbReference>
<dbReference type="GO" id="GO:0006271">
    <property type="term" value="P:DNA strand elongation involved in DNA replication"/>
    <property type="evidence" value="ECO:0007669"/>
    <property type="project" value="TreeGrafter"/>
</dbReference>
<dbReference type="Pfam" id="PF00712">
    <property type="entry name" value="DNA_pol3_beta"/>
    <property type="match status" value="1"/>
</dbReference>
<evidence type="ECO:0000256" key="7">
    <source>
        <dbReference type="ARBA" id="ARBA00022932"/>
    </source>
</evidence>
<dbReference type="PANTHER" id="PTHR30478">
    <property type="entry name" value="DNA POLYMERASE III SUBUNIT BETA"/>
    <property type="match status" value="1"/>
</dbReference>
<keyword evidence="3" id="KW-0963">Cytoplasm</keyword>
<proteinExistence type="inferred from homology"/>
<name>A0A5Q0TWW1_9VIRU</name>
<evidence type="ECO:0000313" key="11">
    <source>
        <dbReference type="EMBL" id="QGA72441.1"/>
    </source>
</evidence>
<evidence type="ECO:0000256" key="2">
    <source>
        <dbReference type="ARBA" id="ARBA00010752"/>
    </source>
</evidence>
<dbReference type="GO" id="GO:0003887">
    <property type="term" value="F:DNA-directed DNA polymerase activity"/>
    <property type="evidence" value="ECO:0007669"/>
    <property type="project" value="UniProtKB-KW"/>
</dbReference>
<comment type="subcellular location">
    <subcellularLocation>
        <location evidence="1">Cytoplasm</location>
    </subcellularLocation>
</comment>
<protein>
    <submittedName>
        <fullName evidence="11">DNA polymerase III beta subunit</fullName>
    </submittedName>
</protein>
<keyword evidence="6" id="KW-0235">DNA replication</keyword>
<dbReference type="Gene3D" id="3.10.150.10">
    <property type="entry name" value="DNA Polymerase III, subunit A, domain 2"/>
    <property type="match status" value="1"/>
</dbReference>
<dbReference type="GO" id="GO:0008408">
    <property type="term" value="F:3'-5' exonuclease activity"/>
    <property type="evidence" value="ECO:0007669"/>
    <property type="project" value="InterPro"/>
</dbReference>
<keyword evidence="7" id="KW-0239">DNA-directed DNA polymerase</keyword>
<dbReference type="NCBIfam" id="TIGR00663">
    <property type="entry name" value="dnan"/>
    <property type="match status" value="1"/>
</dbReference>
<reference evidence="11" key="1">
    <citation type="submission" date="2019-04" db="EMBL/GenBank/DDBJ databases">
        <title>Diversity and Distribution of a Novel Hyperthermophilic Aquificales Virus Family.</title>
        <authorList>
            <person name="Mead D.A."/>
            <person name="Chevrette M.G."/>
            <person name="Lodes M."/>
            <person name="Hedlund B."/>
            <person name="Schoenfeld T.W."/>
            <person name="Monsma S.A."/>
        </authorList>
    </citation>
    <scope>NUCLEOTIDE SEQUENCE</scope>
</reference>
<feature type="domain" description="DNA polymerase III beta sliding clamp N-terminal" evidence="9">
    <location>
        <begin position="6"/>
        <end position="122"/>
    </location>
</feature>
<dbReference type="Pfam" id="PF02768">
    <property type="entry name" value="DNA_pol3_beta_3"/>
    <property type="match status" value="1"/>
</dbReference>
<dbReference type="SMART" id="SM00480">
    <property type="entry name" value="POL3Bc"/>
    <property type="match status" value="1"/>
</dbReference>
<evidence type="ECO:0000259" key="9">
    <source>
        <dbReference type="Pfam" id="PF00712"/>
    </source>
</evidence>
<organism evidence="11">
    <name type="scientific">uncultured virus</name>
    <dbReference type="NCBI Taxonomy" id="340016"/>
    <lineage>
        <taxon>Viruses</taxon>
        <taxon>environmental samples</taxon>
    </lineage>
</organism>
<dbReference type="CDD" id="cd00140">
    <property type="entry name" value="beta_clamp"/>
    <property type="match status" value="1"/>
</dbReference>
<comment type="similarity">
    <text evidence="2">Belongs to the beta sliding clamp family.</text>
</comment>
<dbReference type="SUPFAM" id="SSF55979">
    <property type="entry name" value="DNA clamp"/>
    <property type="match status" value="3"/>
</dbReference>
<evidence type="ECO:0000256" key="3">
    <source>
        <dbReference type="ARBA" id="ARBA00022490"/>
    </source>
</evidence>
<evidence type="ECO:0000259" key="10">
    <source>
        <dbReference type="Pfam" id="PF02768"/>
    </source>
</evidence>
<feature type="domain" description="DNA polymerase III beta sliding clamp C-terminal" evidence="10">
    <location>
        <begin position="242"/>
        <end position="357"/>
    </location>
</feature>
<dbReference type="InterPro" id="IPR022634">
    <property type="entry name" value="DNA_polIII_beta_N"/>
</dbReference>
<evidence type="ECO:0000256" key="8">
    <source>
        <dbReference type="ARBA" id="ARBA00023125"/>
    </source>
</evidence>
<keyword evidence="4" id="KW-0808">Transferase</keyword>
<dbReference type="GO" id="GO:0009360">
    <property type="term" value="C:DNA polymerase III complex"/>
    <property type="evidence" value="ECO:0007669"/>
    <property type="project" value="InterPro"/>
</dbReference>
<dbReference type="GO" id="GO:0003677">
    <property type="term" value="F:DNA binding"/>
    <property type="evidence" value="ECO:0007669"/>
    <property type="project" value="UniProtKB-KW"/>
</dbReference>
<dbReference type="InterPro" id="IPR046938">
    <property type="entry name" value="DNA_clamp_sf"/>
</dbReference>
<keyword evidence="8" id="KW-0238">DNA-binding</keyword>
<dbReference type="EMBL" id="MK783188">
    <property type="protein sequence ID" value="QGA72441.1"/>
    <property type="molecule type" value="Genomic_DNA"/>
</dbReference>
<evidence type="ECO:0000256" key="5">
    <source>
        <dbReference type="ARBA" id="ARBA00022695"/>
    </source>
</evidence>
<evidence type="ECO:0000256" key="6">
    <source>
        <dbReference type="ARBA" id="ARBA00022705"/>
    </source>
</evidence>
<dbReference type="InterPro" id="IPR022635">
    <property type="entry name" value="DNA_polIII_beta_C"/>
</dbReference>
<keyword evidence="5" id="KW-0548">Nucleotidyltransferase</keyword>
<evidence type="ECO:0000256" key="1">
    <source>
        <dbReference type="ARBA" id="ARBA00004496"/>
    </source>
</evidence>